<dbReference type="SUPFAM" id="SSF56672">
    <property type="entry name" value="DNA/RNA polymerases"/>
    <property type="match status" value="1"/>
</dbReference>
<sequence length="481" mass="53950">MVHLINSSFKSGCVPVDFKHAVVQPLLKKPNLDPTTLANFRPISKLPFLSKVLEKAVYEQLQSYIDQNIIAEKFQSGFKSCHSTETALLRVFNDLFLTADSGGHSVLVLLDLTAAFDTVDHGILLSRLELSVGLKGTVLKWFDSYLKDRSFSVNVGSCFSSVSPIHCGVPQGSILGPLLFSLYLLPLGLILEKHKVGYHFYADDLQIYMPLKSSSKGSLNPLLDCIQEVKLWMEANFLSLNKDKTEILIFGNSDSNVLDNCDSAIGPLASFCHPFARNLGVFVDNEFKFEKHINHVVKSSFFHLKTLSKVKNYLPACDFEKAIHAFITSRLDYCNSVYIGLGQRSIRRLQGVQNAAARLLTGTKKRQHITPVLAALHWLPVYYRIRFKLLLVVFKCLHGTAPLYLSELLVRHAPARALRSADQLLLEVPRSKRVTKGDRAFSVAAPKLWNDLPLHIRAAQTPDHFKSLLKTHFYAKAFNTV</sequence>
<evidence type="ECO:0000259" key="1">
    <source>
        <dbReference type="PROSITE" id="PS50878"/>
    </source>
</evidence>
<reference evidence="2" key="1">
    <citation type="submission" date="2025-08" db="UniProtKB">
        <authorList>
            <consortium name="Ensembl"/>
        </authorList>
    </citation>
    <scope>IDENTIFICATION</scope>
</reference>
<dbReference type="Pfam" id="PF00078">
    <property type="entry name" value="RVT_1"/>
    <property type="match status" value="1"/>
</dbReference>
<dbReference type="InterPro" id="IPR043502">
    <property type="entry name" value="DNA/RNA_pol_sf"/>
</dbReference>
<dbReference type="PANTHER" id="PTHR33332">
    <property type="entry name" value="REVERSE TRANSCRIPTASE DOMAIN-CONTAINING PROTEIN"/>
    <property type="match status" value="1"/>
</dbReference>
<dbReference type="Proteomes" id="UP000694523">
    <property type="component" value="Unplaced"/>
</dbReference>
<organism evidence="2 3">
    <name type="scientific">Neogobius melanostomus</name>
    <name type="common">round goby</name>
    <dbReference type="NCBI Taxonomy" id="47308"/>
    <lineage>
        <taxon>Eukaryota</taxon>
        <taxon>Metazoa</taxon>
        <taxon>Chordata</taxon>
        <taxon>Craniata</taxon>
        <taxon>Vertebrata</taxon>
        <taxon>Euteleostomi</taxon>
        <taxon>Actinopterygii</taxon>
        <taxon>Neopterygii</taxon>
        <taxon>Teleostei</taxon>
        <taxon>Neoteleostei</taxon>
        <taxon>Acanthomorphata</taxon>
        <taxon>Gobiaria</taxon>
        <taxon>Gobiiformes</taxon>
        <taxon>Gobioidei</taxon>
        <taxon>Gobiidae</taxon>
        <taxon>Benthophilinae</taxon>
        <taxon>Neogobiini</taxon>
        <taxon>Neogobius</taxon>
    </lineage>
</organism>
<dbReference type="InterPro" id="IPR000477">
    <property type="entry name" value="RT_dom"/>
</dbReference>
<dbReference type="AlphaFoldDB" id="A0A8C6WGR4"/>
<accession>A0A8C6WGR4</accession>
<feature type="domain" description="Reverse transcriptase" evidence="1">
    <location>
        <begin position="7"/>
        <end position="283"/>
    </location>
</feature>
<dbReference type="Ensembl" id="ENSNMLT00000007040.1">
    <property type="protein sequence ID" value="ENSNMLP00000006146.1"/>
    <property type="gene ID" value="ENSNMLG00000004490.1"/>
</dbReference>
<dbReference type="CDD" id="cd01650">
    <property type="entry name" value="RT_nLTR_like"/>
    <property type="match status" value="1"/>
</dbReference>
<keyword evidence="3" id="KW-1185">Reference proteome</keyword>
<dbReference type="PROSITE" id="PS50878">
    <property type="entry name" value="RT_POL"/>
    <property type="match status" value="1"/>
</dbReference>
<protein>
    <recommendedName>
        <fullName evidence="1">Reverse transcriptase domain-containing protein</fullName>
    </recommendedName>
</protein>
<reference evidence="2" key="2">
    <citation type="submission" date="2025-09" db="UniProtKB">
        <authorList>
            <consortium name="Ensembl"/>
        </authorList>
    </citation>
    <scope>IDENTIFICATION</scope>
</reference>
<name>A0A8C6WGR4_9GOBI</name>
<proteinExistence type="predicted"/>
<evidence type="ECO:0000313" key="3">
    <source>
        <dbReference type="Proteomes" id="UP000694523"/>
    </source>
</evidence>
<evidence type="ECO:0000313" key="2">
    <source>
        <dbReference type="Ensembl" id="ENSNMLP00000006146.1"/>
    </source>
</evidence>